<dbReference type="PATRIC" id="fig|999434.4.peg.469"/>
<evidence type="ECO:0008006" key="2">
    <source>
        <dbReference type="Google" id="ProtNLM"/>
    </source>
</evidence>
<dbReference type="EMBL" id="AGDY01000004">
    <property type="protein sequence ID" value="EMB23310.1"/>
    <property type="molecule type" value="Genomic_DNA"/>
</dbReference>
<organism evidence="1">
    <name type="scientific">Treponema denticola OTK</name>
    <dbReference type="NCBI Taxonomy" id="999434"/>
    <lineage>
        <taxon>Bacteria</taxon>
        <taxon>Pseudomonadati</taxon>
        <taxon>Spirochaetota</taxon>
        <taxon>Spirochaetia</taxon>
        <taxon>Spirochaetales</taxon>
        <taxon>Treponemataceae</taxon>
        <taxon>Treponema</taxon>
    </lineage>
</organism>
<proteinExistence type="predicted"/>
<evidence type="ECO:0000313" key="1">
    <source>
        <dbReference type="EMBL" id="EMB23310.1"/>
    </source>
</evidence>
<gene>
    <name evidence="1" type="ORF">HMPREF9723_00448</name>
</gene>
<accession>A0A0F6MQR2</accession>
<dbReference type="RefSeq" id="WP_002690688.1">
    <property type="nucleotide sequence ID" value="NZ_CM001797.1"/>
</dbReference>
<comment type="caution">
    <text evidence="1">The sequence shown here is derived from an EMBL/GenBank/DDBJ whole genome shotgun (WGS) entry which is preliminary data.</text>
</comment>
<name>A0A0F6MQR2_TREDN</name>
<dbReference type="AlphaFoldDB" id="A0A0F6MQR2"/>
<protein>
    <recommendedName>
        <fullName evidence="2">Head decoration protein</fullName>
    </recommendedName>
</protein>
<dbReference type="HOGENOM" id="CLU_2002881_0_0_12"/>
<dbReference type="Proteomes" id="UP000011701">
    <property type="component" value="Chromosome"/>
</dbReference>
<sequence length="124" mass="12926">MKKVETSVVDNGLFALGDNVYEAGLLKNVVAGTTVKAGTFLKRDGKDFAVLTNAGTEKVAGLVPLDVTNESGSASDVAFRALISGKVRADKCLVNGTPATVEQLDALRACSIVPIEVTDLSRTE</sequence>
<reference evidence="1" key="1">
    <citation type="submission" date="2012-01" db="EMBL/GenBank/DDBJ databases">
        <title>The Genome Sequence of Treponema denticola OTK.</title>
        <authorList>
            <consortium name="The Broad Institute Genome Sequencing Platform"/>
            <person name="Earl A."/>
            <person name="Ward D."/>
            <person name="Feldgarden M."/>
            <person name="Gevers D."/>
            <person name="Blanton J.M."/>
            <person name="Fenno C.J."/>
            <person name="Baranova O.V."/>
            <person name="Mathney J."/>
            <person name="Dewhirst F.E."/>
            <person name="Izard J."/>
            <person name="Young S.K."/>
            <person name="Zeng Q."/>
            <person name="Gargeya S."/>
            <person name="Fitzgerald M."/>
            <person name="Haas B."/>
            <person name="Abouelleil A."/>
            <person name="Alvarado L."/>
            <person name="Arachchi H.M."/>
            <person name="Berlin A."/>
            <person name="Chapman S.B."/>
            <person name="Gearin G."/>
            <person name="Goldberg J."/>
            <person name="Griggs A."/>
            <person name="Gujja S."/>
            <person name="Hansen M."/>
            <person name="Heiman D."/>
            <person name="Howarth C."/>
            <person name="Larimer J."/>
            <person name="Lui A."/>
            <person name="MacDonald P.J.P."/>
            <person name="McCowen C."/>
            <person name="Montmayeur A."/>
            <person name="Murphy C."/>
            <person name="Neiman D."/>
            <person name="Pearson M."/>
            <person name="Priest M."/>
            <person name="Roberts A."/>
            <person name="Saif S."/>
            <person name="Shea T."/>
            <person name="Sisk P."/>
            <person name="Stolte C."/>
            <person name="Sykes S."/>
            <person name="Wortman J."/>
            <person name="Nusbaum C."/>
            <person name="Birren B."/>
        </authorList>
    </citation>
    <scope>NUCLEOTIDE SEQUENCE [LARGE SCALE GENOMIC DNA]</scope>
    <source>
        <strain evidence="1">OTK</strain>
    </source>
</reference>